<dbReference type="OrthoDB" id="16066at2759"/>
<dbReference type="GO" id="GO:0005737">
    <property type="term" value="C:cytoplasm"/>
    <property type="evidence" value="ECO:0007669"/>
    <property type="project" value="UniProtKB-SubCell"/>
</dbReference>
<dbReference type="Pfam" id="PF24492">
    <property type="entry name" value="HEAT_ECM29"/>
    <property type="match status" value="1"/>
</dbReference>
<dbReference type="InterPro" id="IPR024372">
    <property type="entry name" value="Ecm29_N"/>
</dbReference>
<name>A0A2C5ZLZ1_9HYPO</name>
<dbReference type="PANTHER" id="PTHR23346:SF19">
    <property type="entry name" value="PROTEASOME ADAPTER AND SCAFFOLD PROTEIN ECM29"/>
    <property type="match status" value="1"/>
</dbReference>
<dbReference type="SUPFAM" id="SSF48371">
    <property type="entry name" value="ARM repeat"/>
    <property type="match status" value="1"/>
</dbReference>
<dbReference type="GO" id="GO:0060090">
    <property type="term" value="F:molecular adaptor activity"/>
    <property type="evidence" value="ECO:0007669"/>
    <property type="project" value="InterPro"/>
</dbReference>
<evidence type="ECO:0000256" key="4">
    <source>
        <dbReference type="ARBA" id="ARBA00022942"/>
    </source>
</evidence>
<dbReference type="GO" id="GO:0005634">
    <property type="term" value="C:nucleus"/>
    <property type="evidence" value="ECO:0007669"/>
    <property type="project" value="TreeGrafter"/>
</dbReference>
<evidence type="ECO:0000313" key="8">
    <source>
        <dbReference type="Proteomes" id="UP000224854"/>
    </source>
</evidence>
<protein>
    <recommendedName>
        <fullName evidence="9">Proteasome activator Blm10 mid region domain-containing protein</fullName>
    </recommendedName>
</protein>
<accession>A0A2C5ZLZ1</accession>
<dbReference type="GO" id="GO:0043248">
    <property type="term" value="P:proteasome assembly"/>
    <property type="evidence" value="ECO:0007669"/>
    <property type="project" value="InterPro"/>
</dbReference>
<dbReference type="Proteomes" id="UP000224854">
    <property type="component" value="Unassembled WGS sequence"/>
</dbReference>
<evidence type="ECO:0000256" key="1">
    <source>
        <dbReference type="ARBA" id="ARBA00004496"/>
    </source>
</evidence>
<organism evidence="7 8">
    <name type="scientific">Ophiocordyceps australis</name>
    <dbReference type="NCBI Taxonomy" id="1399860"/>
    <lineage>
        <taxon>Eukaryota</taxon>
        <taxon>Fungi</taxon>
        <taxon>Dikarya</taxon>
        <taxon>Ascomycota</taxon>
        <taxon>Pezizomycotina</taxon>
        <taxon>Sordariomycetes</taxon>
        <taxon>Hypocreomycetidae</taxon>
        <taxon>Hypocreales</taxon>
        <taxon>Ophiocordycipitaceae</taxon>
        <taxon>Ophiocordyceps</taxon>
    </lineage>
</organism>
<keyword evidence="2" id="KW-0963">Cytoplasm</keyword>
<sequence length="1527" mass="170093">MSPSSAEPTAESRELKLVQDAEFRIIQSSVDVARLQNMFQLYLAPLILKTASQHVMVQTITIRVLRRLEAFMEDPRIVLPIEALLDQFKSNQSPIIKEFDLKFIKHSLDRIDSDQRRRLVPKALRGFALDWNHSTLGTLFLIILRLLLDIEIPPRGSKEEASFRNELGLQDPADAMRLIEAMGVLLRLRTATAQQDWSLFNPAFSRPNLSGATREKFKEMKLWDRIPEIKGRLIALLASGAFTDEEKFFPAICAASGTDLRAASVAEDLLKKTTVSMDNPDVVRQLSQAYFNLPVAHRIRILGMFCKSSVAANMTDWISDLAIKEFPAIYDGPDKPFRNPATWIERPSGALETNKLSTALFNFIAWTATTHTAPAGQTFMTSIGELITNFLKSQGWPRPQPLSPRDCDIRIKAYSTLGDVSRHYLVAPEFRIKLVEFLLCSLAFDHYPEFVVVILSSLSSLAMGIPREIGKANKSFKATLMKHMGDFKTTVRTGRPDEATDVVELGRQELVVAFFITNLDMEGPESDSDDLLNRLDNFQGSRIGALPIALRFCQQMLLLQTLNHDELKQDTLALEARVMTDLHLQFQKDDGLEPSESQREECLRCFIEVATLAPQEVTKDIVSNLDKLIPLVKSSNKNIRSAAARAAGILVGHTSNCPGTVRRWLESILKDGHRNDANIDINYNATAGYVLALGFVTSRCVYRQIPVPSIDWPFHILLDTKAPLEVLDAAMEGFSQAWNAGIGIPPVLGEHSLDVTIDFLKAQASGGNEKAIVALGSLGLGLPDQDDTMGRFEADYMKLRVDIEPELFEHMMPARTTLLIETLDKLLVKTRLPDIHTAFMHLIASRDDLCQETASRGHGPRLKVDKNTELFEPGALPTGQESSITTYQDIVSLANELGDQQIMYKLIFGLGNILSKYTRSMESLWKDTVKDPNHVLDEHFEVILGDLLESVLGQEWRVRQASCAAIADLLHGRKFEKYQHYYTRIWASALKVLDDVKGTLDEGDSSSSARAMMQEAMPFLMSDHAVASSVEDVRMFALTTVIKIAKRAGKIVQPFIPIMVPKLLDLLSLVEPEQINFQYQRLGEESRDEIDRLRSQAVNQSPIMEAVEECLRYINTASMSELLPVLEHTAKDALGLQTKIGCSRVFTTLAMQHNDEASRAYARAAAYMLKAIPEDESRVKFCKACVEIYVKSEDEARRQRVAQVVGTFSSLAPDSFSLVETILLPLAYHAGNARTAVRYIPEVVELAERCLGTGQWSLQHTAAFAMAQIAMDVADISDSSGSGIAKASLEAIWLVFDRCLALKTFAGKEKLLESLPLFLQQADALWQEDTLNVPAIKRIVLREAKRQNADYRIDAFRCLWPPFLMQLGKGAKAALEAAARGYYPSKRSDFRTFLVQLVDMLQPHFSSPEFAVVKRQVWYDCVCDLMADAIENTTAGEPVAEGFNGITILAQFIESVDVKSAAVGTEAQRMRRVNAVAAIVKAQKSSVFGDADLPVGLEHAVEVALSEEASLDVVKAWAEVLNSVGRP</sequence>
<keyword evidence="4" id="KW-0647">Proteasome</keyword>
<evidence type="ECO:0000256" key="3">
    <source>
        <dbReference type="ARBA" id="ARBA00022737"/>
    </source>
</evidence>
<reference evidence="7 8" key="1">
    <citation type="submission" date="2017-06" db="EMBL/GenBank/DDBJ databases">
        <title>Ant-infecting Ophiocordyceps genomes reveal a high diversity of potential behavioral manipulation genes and a possible major role for enterotoxins.</title>
        <authorList>
            <person name="De Bekker C."/>
            <person name="Evans H.C."/>
            <person name="Brachmann A."/>
            <person name="Hughes D.P."/>
        </authorList>
    </citation>
    <scope>NUCLEOTIDE SEQUENCE [LARGE SCALE GENOMIC DNA]</scope>
    <source>
        <strain evidence="7 8">1348a</strain>
    </source>
</reference>
<feature type="domain" description="Proteasome component Ecm29 N-terminal" evidence="5">
    <location>
        <begin position="20"/>
        <end position="485"/>
    </location>
</feature>
<dbReference type="GO" id="GO:0036503">
    <property type="term" value="P:ERAD pathway"/>
    <property type="evidence" value="ECO:0007669"/>
    <property type="project" value="TreeGrafter"/>
</dbReference>
<evidence type="ECO:0008006" key="9">
    <source>
        <dbReference type="Google" id="ProtNLM"/>
    </source>
</evidence>
<evidence type="ECO:0000259" key="6">
    <source>
        <dbReference type="Pfam" id="PF24492"/>
    </source>
</evidence>
<dbReference type="InterPro" id="IPR055443">
    <property type="entry name" value="HEAT_ECM29"/>
</dbReference>
<feature type="domain" description="Proteasome adapter and scaffold protein ECM29 HEAT-repeat" evidence="6">
    <location>
        <begin position="1053"/>
        <end position="1179"/>
    </location>
</feature>
<keyword evidence="3" id="KW-0677">Repeat</keyword>
<evidence type="ECO:0000259" key="5">
    <source>
        <dbReference type="Pfam" id="PF13001"/>
    </source>
</evidence>
<keyword evidence="8" id="KW-1185">Reference proteome</keyword>
<comment type="subcellular location">
    <subcellularLocation>
        <location evidence="1">Cytoplasm</location>
    </subcellularLocation>
</comment>
<dbReference type="Pfam" id="PF13001">
    <property type="entry name" value="ECM29_N"/>
    <property type="match status" value="1"/>
</dbReference>
<dbReference type="PANTHER" id="PTHR23346">
    <property type="entry name" value="TRANSLATIONAL ACTIVATOR GCN1-RELATED"/>
    <property type="match status" value="1"/>
</dbReference>
<dbReference type="EMBL" id="NJEU01000078">
    <property type="protein sequence ID" value="PHH82087.1"/>
    <property type="molecule type" value="Genomic_DNA"/>
</dbReference>
<dbReference type="InterPro" id="IPR011989">
    <property type="entry name" value="ARM-like"/>
</dbReference>
<dbReference type="Pfam" id="PF23731">
    <property type="entry name" value="ARM_ECM29_C"/>
    <property type="match status" value="2"/>
</dbReference>
<proteinExistence type="predicted"/>
<dbReference type="GO" id="GO:0000502">
    <property type="term" value="C:proteasome complex"/>
    <property type="evidence" value="ECO:0007669"/>
    <property type="project" value="UniProtKB-KW"/>
</dbReference>
<dbReference type="InterPro" id="IPR016024">
    <property type="entry name" value="ARM-type_fold"/>
</dbReference>
<comment type="caution">
    <text evidence="7">The sequence shown here is derived from an EMBL/GenBank/DDBJ whole genome shotgun (WGS) entry which is preliminary data.</text>
</comment>
<evidence type="ECO:0000256" key="2">
    <source>
        <dbReference type="ARBA" id="ARBA00022490"/>
    </source>
</evidence>
<evidence type="ECO:0000313" key="7">
    <source>
        <dbReference type="EMBL" id="PHH82087.1"/>
    </source>
</evidence>
<dbReference type="Gene3D" id="1.25.10.10">
    <property type="entry name" value="Leucine-rich Repeat Variant"/>
    <property type="match status" value="2"/>
</dbReference>
<gene>
    <name evidence="7" type="ORF">CDD82_7027</name>
</gene>